<keyword evidence="2" id="KW-0805">Transcription regulation</keyword>
<evidence type="ECO:0000256" key="2">
    <source>
        <dbReference type="ARBA" id="ARBA00023015"/>
    </source>
</evidence>
<dbReference type="InterPro" id="IPR036390">
    <property type="entry name" value="WH_DNA-bd_sf"/>
</dbReference>
<evidence type="ECO:0000313" key="6">
    <source>
        <dbReference type="EMBL" id="KOO09627.1"/>
    </source>
</evidence>
<evidence type="ECO:0000256" key="4">
    <source>
        <dbReference type="ARBA" id="ARBA00023163"/>
    </source>
</evidence>
<dbReference type="GO" id="GO:0003700">
    <property type="term" value="F:DNA-binding transcription factor activity"/>
    <property type="evidence" value="ECO:0007669"/>
    <property type="project" value="InterPro"/>
</dbReference>
<evidence type="ECO:0000259" key="5">
    <source>
        <dbReference type="PROSITE" id="PS50931"/>
    </source>
</evidence>
<proteinExistence type="inferred from homology"/>
<name>A0A0M0I678_9VIBR</name>
<evidence type="ECO:0000256" key="1">
    <source>
        <dbReference type="ARBA" id="ARBA00009437"/>
    </source>
</evidence>
<dbReference type="Proteomes" id="UP000037530">
    <property type="component" value="Unassembled WGS sequence"/>
</dbReference>
<dbReference type="EMBL" id="LHPI01000001">
    <property type="protein sequence ID" value="KOO09627.1"/>
    <property type="molecule type" value="Genomic_DNA"/>
</dbReference>
<evidence type="ECO:0000313" key="7">
    <source>
        <dbReference type="Proteomes" id="UP000037530"/>
    </source>
</evidence>
<dbReference type="PATRIC" id="fig|171383.3.peg.936"/>
<dbReference type="AlphaFoldDB" id="A0A0M0I678"/>
<keyword evidence="4" id="KW-0804">Transcription</keyword>
<gene>
    <name evidence="6" type="ORF">AKJ31_04540</name>
</gene>
<dbReference type="SUPFAM" id="SSF53850">
    <property type="entry name" value="Periplasmic binding protein-like II"/>
    <property type="match status" value="1"/>
</dbReference>
<comment type="caution">
    <text evidence="6">The sequence shown here is derived from an EMBL/GenBank/DDBJ whole genome shotgun (WGS) entry which is preliminary data.</text>
</comment>
<dbReference type="Gene3D" id="3.40.190.10">
    <property type="entry name" value="Periplasmic binding protein-like II"/>
    <property type="match status" value="2"/>
</dbReference>
<organism evidence="6 7">
    <name type="scientific">Vibrio hepatarius</name>
    <dbReference type="NCBI Taxonomy" id="171383"/>
    <lineage>
        <taxon>Bacteria</taxon>
        <taxon>Pseudomonadati</taxon>
        <taxon>Pseudomonadota</taxon>
        <taxon>Gammaproteobacteria</taxon>
        <taxon>Vibrionales</taxon>
        <taxon>Vibrionaceae</taxon>
        <taxon>Vibrio</taxon>
        <taxon>Vibrio oreintalis group</taxon>
    </lineage>
</organism>
<dbReference type="InterPro" id="IPR000847">
    <property type="entry name" value="LysR_HTH_N"/>
</dbReference>
<reference evidence="7" key="1">
    <citation type="submission" date="2015-08" db="EMBL/GenBank/DDBJ databases">
        <title>Vibrio galatheae sp. nov., a novel member of the Vibrionaceae family isolated from the Solomon Islands.</title>
        <authorList>
            <person name="Giubergia S."/>
            <person name="Machado H."/>
            <person name="Mateiu R.V."/>
            <person name="Gram L."/>
        </authorList>
    </citation>
    <scope>NUCLEOTIDE SEQUENCE [LARGE SCALE GENOMIC DNA]</scope>
    <source>
        <strain evidence="7">DSM 19134</strain>
    </source>
</reference>
<comment type="similarity">
    <text evidence="1">Belongs to the LysR transcriptional regulatory family.</text>
</comment>
<dbReference type="GO" id="GO:0003677">
    <property type="term" value="F:DNA binding"/>
    <property type="evidence" value="ECO:0007669"/>
    <property type="project" value="UniProtKB-KW"/>
</dbReference>
<dbReference type="STRING" id="171383.AKJ31_04540"/>
<dbReference type="PROSITE" id="PS50931">
    <property type="entry name" value="HTH_LYSR"/>
    <property type="match status" value="1"/>
</dbReference>
<accession>A0A0M0I678</accession>
<evidence type="ECO:0000256" key="3">
    <source>
        <dbReference type="ARBA" id="ARBA00023125"/>
    </source>
</evidence>
<dbReference type="PANTHER" id="PTHR30118">
    <property type="entry name" value="HTH-TYPE TRANSCRIPTIONAL REGULATOR LEUO-RELATED"/>
    <property type="match status" value="1"/>
</dbReference>
<protein>
    <submittedName>
        <fullName evidence="6">Transcriptional regulator</fullName>
    </submittedName>
</protein>
<dbReference type="SUPFAM" id="SSF46785">
    <property type="entry name" value="Winged helix' DNA-binding domain"/>
    <property type="match status" value="1"/>
</dbReference>
<feature type="domain" description="HTH lysR-type" evidence="5">
    <location>
        <begin position="5"/>
        <end position="62"/>
    </location>
</feature>
<dbReference type="Pfam" id="PF00126">
    <property type="entry name" value="HTH_1"/>
    <property type="match status" value="1"/>
</dbReference>
<sequence>MKSQLDLNLLKVLTLLDKHRQLKPVAKELGKTESAVSKYFAKLREQLGDPLFVRGAHEYEPTDYALQLLPVVRQGLDLIDGAVRKEDFDPLTYDEPIYIALPSVVQFLIGSDLLIDLITTFPNAEINITSWGDNSVQDIFEGNIDLGVQYFNPEVNKVIYQCHLGKCEGAILCSSKYAERTIEEKLKMPVVIMEMKGWQEKKAAIKLALENNGYEVKKLATVDNITCLFELLNKLECTTFMPLVKSLEKRTDINVTVLPQCLELEQLPSVVAYLKLVNQSSPLHQLLISKIKQHLF</sequence>
<dbReference type="Gene3D" id="1.10.10.10">
    <property type="entry name" value="Winged helix-like DNA-binding domain superfamily/Winged helix DNA-binding domain"/>
    <property type="match status" value="1"/>
</dbReference>
<dbReference type="InterPro" id="IPR050389">
    <property type="entry name" value="LysR-type_TF"/>
</dbReference>
<dbReference type="OrthoDB" id="6402859at2"/>
<dbReference type="RefSeq" id="WP_053407888.1">
    <property type="nucleotide sequence ID" value="NZ_DAIPHI010000029.1"/>
</dbReference>
<keyword evidence="3" id="KW-0238">DNA-binding</keyword>
<dbReference type="PANTHER" id="PTHR30118:SF15">
    <property type="entry name" value="TRANSCRIPTIONAL REGULATORY PROTEIN"/>
    <property type="match status" value="1"/>
</dbReference>
<dbReference type="InterPro" id="IPR036388">
    <property type="entry name" value="WH-like_DNA-bd_sf"/>
</dbReference>
<keyword evidence="7" id="KW-1185">Reference proteome</keyword>